<gene>
    <name evidence="5" type="ORF">PQ472_03720</name>
</gene>
<dbReference type="InterPro" id="IPR001761">
    <property type="entry name" value="Peripla_BP/Lac1_sug-bd_dom"/>
</dbReference>
<protein>
    <submittedName>
        <fullName evidence="5">LacI family DNA-binding transcriptional regulator</fullName>
    </submittedName>
</protein>
<dbReference type="CDD" id="cd06286">
    <property type="entry name" value="PBP1_CcpB-like"/>
    <property type="match status" value="1"/>
</dbReference>
<sequence>MATIHDVARISGYSLGTVSNVINHPQNVAPATRARVEAVMADLDYTPNANARNLSLGHNRNIGVVLPNSTLPYFAHIIDGIMQAAFPTGYRITLLPTNYDENQELQYLRELQQKSYAGLIFVSRQIALAQLQSQSAGHQLVVCEDVGDVALSSVYTDRLPTYEDAFRWIQKQGYRDVAVLTQRSPADSQTSADLVTAYRSVFGHDLPDDRLRLGVMTARDGYDVAQYFMTAHAPVDFIFANGDDIAAGVYLAYHDAKREMPGLLGTENQLTSRLLKFPTINHHLSTIGHVAFNLAVRAGVRHQLIKSDFLVH</sequence>
<dbReference type="SUPFAM" id="SSF47413">
    <property type="entry name" value="lambda repressor-like DNA-binding domains"/>
    <property type="match status" value="1"/>
</dbReference>
<dbReference type="Gene3D" id="3.40.50.2300">
    <property type="match status" value="2"/>
</dbReference>
<name>A0ABY7WT65_9LACO</name>
<dbReference type="SMART" id="SM00354">
    <property type="entry name" value="HTH_LACI"/>
    <property type="match status" value="1"/>
</dbReference>
<dbReference type="PANTHER" id="PTHR30146:SF105">
    <property type="entry name" value="CATABOLITE CONTROL PROTEIN B"/>
    <property type="match status" value="1"/>
</dbReference>
<keyword evidence="2 5" id="KW-0238">DNA-binding</keyword>
<reference evidence="5 6" key="1">
    <citation type="submission" date="2023-02" db="EMBL/GenBank/DDBJ databases">
        <title>Genome sequence of Lacticaseibacillus sp. KACC 23028.</title>
        <authorList>
            <person name="Kim S."/>
            <person name="Heo J."/>
            <person name="Kwon S.-W."/>
        </authorList>
    </citation>
    <scope>NUCLEOTIDE SEQUENCE [LARGE SCALE GENOMIC DNA]</scope>
    <source>
        <strain evidence="5 6">KACC 23028</strain>
    </source>
</reference>
<dbReference type="InterPro" id="IPR010982">
    <property type="entry name" value="Lambda_DNA-bd_dom_sf"/>
</dbReference>
<organism evidence="5 6">
    <name type="scientific">Lacticaseibacillus pabuli</name>
    <dbReference type="NCBI Taxonomy" id="3025672"/>
    <lineage>
        <taxon>Bacteria</taxon>
        <taxon>Bacillati</taxon>
        <taxon>Bacillota</taxon>
        <taxon>Bacilli</taxon>
        <taxon>Lactobacillales</taxon>
        <taxon>Lactobacillaceae</taxon>
        <taxon>Lacticaseibacillus</taxon>
    </lineage>
</organism>
<evidence type="ECO:0000313" key="5">
    <source>
        <dbReference type="EMBL" id="WDF83357.1"/>
    </source>
</evidence>
<evidence type="ECO:0000259" key="4">
    <source>
        <dbReference type="PROSITE" id="PS50932"/>
    </source>
</evidence>
<dbReference type="GO" id="GO:0003677">
    <property type="term" value="F:DNA binding"/>
    <property type="evidence" value="ECO:0007669"/>
    <property type="project" value="UniProtKB-KW"/>
</dbReference>
<dbReference type="EMBL" id="CP117884">
    <property type="protein sequence ID" value="WDF83357.1"/>
    <property type="molecule type" value="Genomic_DNA"/>
</dbReference>
<feature type="domain" description="HTH lacI-type" evidence="4">
    <location>
        <begin position="2"/>
        <end position="56"/>
    </location>
</feature>
<dbReference type="CDD" id="cd01392">
    <property type="entry name" value="HTH_LacI"/>
    <property type="match status" value="1"/>
</dbReference>
<keyword evidence="3" id="KW-0804">Transcription</keyword>
<dbReference type="InterPro" id="IPR000843">
    <property type="entry name" value="HTH_LacI"/>
</dbReference>
<dbReference type="Pfam" id="PF00356">
    <property type="entry name" value="LacI"/>
    <property type="match status" value="1"/>
</dbReference>
<proteinExistence type="predicted"/>
<keyword evidence="1" id="KW-0805">Transcription regulation</keyword>
<dbReference type="SUPFAM" id="SSF53822">
    <property type="entry name" value="Periplasmic binding protein-like I"/>
    <property type="match status" value="1"/>
</dbReference>
<dbReference type="PANTHER" id="PTHR30146">
    <property type="entry name" value="LACI-RELATED TRANSCRIPTIONAL REPRESSOR"/>
    <property type="match status" value="1"/>
</dbReference>
<accession>A0ABY7WT65</accession>
<dbReference type="InterPro" id="IPR028082">
    <property type="entry name" value="Peripla_BP_I"/>
</dbReference>
<evidence type="ECO:0000256" key="1">
    <source>
        <dbReference type="ARBA" id="ARBA00023015"/>
    </source>
</evidence>
<evidence type="ECO:0000256" key="3">
    <source>
        <dbReference type="ARBA" id="ARBA00023163"/>
    </source>
</evidence>
<keyword evidence="6" id="KW-1185">Reference proteome</keyword>
<dbReference type="Pfam" id="PF00532">
    <property type="entry name" value="Peripla_BP_1"/>
    <property type="match status" value="1"/>
</dbReference>
<evidence type="ECO:0000256" key="2">
    <source>
        <dbReference type="ARBA" id="ARBA00023125"/>
    </source>
</evidence>
<dbReference type="Gene3D" id="1.10.260.40">
    <property type="entry name" value="lambda repressor-like DNA-binding domains"/>
    <property type="match status" value="1"/>
</dbReference>
<dbReference type="Proteomes" id="UP001220377">
    <property type="component" value="Chromosome"/>
</dbReference>
<dbReference type="RefSeq" id="WP_274261459.1">
    <property type="nucleotide sequence ID" value="NZ_CP117884.1"/>
</dbReference>
<dbReference type="PROSITE" id="PS50932">
    <property type="entry name" value="HTH_LACI_2"/>
    <property type="match status" value="1"/>
</dbReference>
<evidence type="ECO:0000313" key="6">
    <source>
        <dbReference type="Proteomes" id="UP001220377"/>
    </source>
</evidence>